<dbReference type="KEGG" id="knv:Pan216_50250"/>
<evidence type="ECO:0000313" key="5">
    <source>
        <dbReference type="Proteomes" id="UP000317093"/>
    </source>
</evidence>
<protein>
    <recommendedName>
        <fullName evidence="6">Gram-positive cocci surface proteins LPxTG domain-containing protein</fullName>
    </recommendedName>
</protein>
<keyword evidence="2" id="KW-1133">Transmembrane helix</keyword>
<evidence type="ECO:0000256" key="1">
    <source>
        <dbReference type="SAM" id="MobiDB-lite"/>
    </source>
</evidence>
<dbReference type="PROSITE" id="PS51257">
    <property type="entry name" value="PROKAR_LIPOPROTEIN"/>
    <property type="match status" value="1"/>
</dbReference>
<dbReference type="Proteomes" id="UP000317093">
    <property type="component" value="Chromosome"/>
</dbReference>
<feature type="signal peptide" evidence="3">
    <location>
        <begin position="1"/>
        <end position="21"/>
    </location>
</feature>
<feature type="region of interest" description="Disordered" evidence="1">
    <location>
        <begin position="21"/>
        <end position="51"/>
    </location>
</feature>
<name>A0A518BAX8_9BACT</name>
<feature type="chain" id="PRO_5022079290" description="Gram-positive cocci surface proteins LPxTG domain-containing protein" evidence="3">
    <location>
        <begin position="22"/>
        <end position="77"/>
    </location>
</feature>
<keyword evidence="2" id="KW-0472">Membrane</keyword>
<dbReference type="AlphaFoldDB" id="A0A518BAX8"/>
<accession>A0A518BAX8</accession>
<proteinExistence type="predicted"/>
<organism evidence="4 5">
    <name type="scientific">Kolteria novifilia</name>
    <dbReference type="NCBI Taxonomy" id="2527975"/>
    <lineage>
        <taxon>Bacteria</taxon>
        <taxon>Pseudomonadati</taxon>
        <taxon>Planctomycetota</taxon>
        <taxon>Planctomycetia</taxon>
        <taxon>Kolteriales</taxon>
        <taxon>Kolteriaceae</taxon>
        <taxon>Kolteria</taxon>
    </lineage>
</organism>
<keyword evidence="5" id="KW-1185">Reference proteome</keyword>
<dbReference type="EMBL" id="CP036279">
    <property type="protein sequence ID" value="QDU64136.1"/>
    <property type="molecule type" value="Genomic_DNA"/>
</dbReference>
<keyword evidence="2" id="KW-0812">Transmembrane</keyword>
<dbReference type="RefSeq" id="WP_145262122.1">
    <property type="nucleotide sequence ID" value="NZ_CP036279.1"/>
</dbReference>
<evidence type="ECO:0000313" key="4">
    <source>
        <dbReference type="EMBL" id="QDU64136.1"/>
    </source>
</evidence>
<reference evidence="4 5" key="1">
    <citation type="submission" date="2019-02" db="EMBL/GenBank/DDBJ databases">
        <title>Deep-cultivation of Planctomycetes and their phenomic and genomic characterization uncovers novel biology.</title>
        <authorList>
            <person name="Wiegand S."/>
            <person name="Jogler M."/>
            <person name="Boedeker C."/>
            <person name="Pinto D."/>
            <person name="Vollmers J."/>
            <person name="Rivas-Marin E."/>
            <person name="Kohn T."/>
            <person name="Peeters S.H."/>
            <person name="Heuer A."/>
            <person name="Rast P."/>
            <person name="Oberbeckmann S."/>
            <person name="Bunk B."/>
            <person name="Jeske O."/>
            <person name="Meyerdierks A."/>
            <person name="Storesund J.E."/>
            <person name="Kallscheuer N."/>
            <person name="Luecker S."/>
            <person name="Lage O.M."/>
            <person name="Pohl T."/>
            <person name="Merkel B.J."/>
            <person name="Hornburger P."/>
            <person name="Mueller R.-W."/>
            <person name="Bruemmer F."/>
            <person name="Labrenz M."/>
            <person name="Spormann A.M."/>
            <person name="Op den Camp H."/>
            <person name="Overmann J."/>
            <person name="Amann R."/>
            <person name="Jetten M.S.M."/>
            <person name="Mascher T."/>
            <person name="Medema M.H."/>
            <person name="Devos D.P."/>
            <person name="Kaster A.-K."/>
            <person name="Ovreas L."/>
            <person name="Rohde M."/>
            <person name="Galperin M.Y."/>
            <person name="Jogler C."/>
        </authorList>
    </citation>
    <scope>NUCLEOTIDE SEQUENCE [LARGE SCALE GENOMIC DNA]</scope>
    <source>
        <strain evidence="4 5">Pan216</strain>
    </source>
</reference>
<evidence type="ECO:0000256" key="3">
    <source>
        <dbReference type="SAM" id="SignalP"/>
    </source>
</evidence>
<keyword evidence="3" id="KW-0732">Signal</keyword>
<sequence precursor="true">MRTLFYGAAVALLLAASTSMACPRSSSSSPSPSEPTPHYTPTEQPGSDDGWTLASVGGVGIGGALLAGGIVLAARRV</sequence>
<feature type="compositionally biased region" description="Low complexity" evidence="1">
    <location>
        <begin position="21"/>
        <end position="42"/>
    </location>
</feature>
<feature type="transmembrane region" description="Helical" evidence="2">
    <location>
        <begin position="52"/>
        <end position="74"/>
    </location>
</feature>
<evidence type="ECO:0008006" key="6">
    <source>
        <dbReference type="Google" id="ProtNLM"/>
    </source>
</evidence>
<evidence type="ECO:0000256" key="2">
    <source>
        <dbReference type="SAM" id="Phobius"/>
    </source>
</evidence>
<gene>
    <name evidence="4" type="ORF">Pan216_50250</name>
</gene>